<feature type="chain" id="PRO_5047505137" evidence="1">
    <location>
        <begin position="27"/>
        <end position="137"/>
    </location>
</feature>
<feature type="signal peptide" evidence="1">
    <location>
        <begin position="1"/>
        <end position="26"/>
    </location>
</feature>
<dbReference type="RefSeq" id="WP_171689361.1">
    <property type="nucleotide sequence ID" value="NZ_WHOC01000047.1"/>
</dbReference>
<accession>A0ABX1YYK3</accession>
<reference evidence="2 3" key="1">
    <citation type="submission" date="2019-10" db="EMBL/GenBank/DDBJ databases">
        <title>Description of Paenibacillus choica sp. nov.</title>
        <authorList>
            <person name="Carlier A."/>
            <person name="Qi S."/>
        </authorList>
    </citation>
    <scope>NUCLEOTIDE SEQUENCE [LARGE SCALE GENOMIC DNA]</scope>
    <source>
        <strain evidence="2 3">LMG 31460</strain>
    </source>
</reference>
<keyword evidence="1" id="KW-0732">Signal</keyword>
<protein>
    <submittedName>
        <fullName evidence="2">Uncharacterized protein</fullName>
    </submittedName>
</protein>
<comment type="caution">
    <text evidence="2">The sequence shown here is derived from an EMBL/GenBank/DDBJ whole genome shotgun (WGS) entry which is preliminary data.</text>
</comment>
<name>A0ABX1YYK3_9BACL</name>
<dbReference type="Proteomes" id="UP000658690">
    <property type="component" value="Unassembled WGS sequence"/>
</dbReference>
<organism evidence="2 3">
    <name type="scientific">Paenibacillus germinis</name>
    <dbReference type="NCBI Taxonomy" id="2654979"/>
    <lineage>
        <taxon>Bacteria</taxon>
        <taxon>Bacillati</taxon>
        <taxon>Bacillota</taxon>
        <taxon>Bacilli</taxon>
        <taxon>Bacillales</taxon>
        <taxon>Paenibacillaceae</taxon>
        <taxon>Paenibacillus</taxon>
    </lineage>
</organism>
<evidence type="ECO:0000256" key="1">
    <source>
        <dbReference type="SAM" id="SignalP"/>
    </source>
</evidence>
<proteinExistence type="predicted"/>
<dbReference type="EMBL" id="WHOC01000047">
    <property type="protein sequence ID" value="NOU86066.1"/>
    <property type="molecule type" value="Genomic_DNA"/>
</dbReference>
<sequence length="137" mass="14533">MKKTIKLGLLGAVASAILALPVAASAQTSSPNEFLSTTPQTTVIRQLPPFYIHNLGTVYLHPGGSGPVELNLPTKFMYDVQSIEITGVLSQSVHVQITNFGSKILFSADGAKTTVTVKITNSTGLWGYYTVIVQPVG</sequence>
<evidence type="ECO:0000313" key="2">
    <source>
        <dbReference type="EMBL" id="NOU86066.1"/>
    </source>
</evidence>
<gene>
    <name evidence="2" type="ORF">GC102_09795</name>
</gene>
<keyword evidence="3" id="KW-1185">Reference proteome</keyword>
<evidence type="ECO:0000313" key="3">
    <source>
        <dbReference type="Proteomes" id="UP000658690"/>
    </source>
</evidence>